<dbReference type="CDD" id="cd00093">
    <property type="entry name" value="HTH_XRE"/>
    <property type="match status" value="1"/>
</dbReference>
<accession>A0A7D0GH37</accession>
<protein>
    <submittedName>
        <fullName evidence="3">Immunity repressor</fullName>
    </submittedName>
</protein>
<feature type="domain" description="HTH cro/C1-type" evidence="2">
    <location>
        <begin position="25"/>
        <end position="80"/>
    </location>
</feature>
<dbReference type="InterPro" id="IPR010982">
    <property type="entry name" value="Lambda_DNA-bd_dom_sf"/>
</dbReference>
<dbReference type="GO" id="GO:0003677">
    <property type="term" value="F:DNA binding"/>
    <property type="evidence" value="ECO:0007669"/>
    <property type="project" value="InterPro"/>
</dbReference>
<proteinExistence type="predicted"/>
<dbReference type="PROSITE" id="PS50943">
    <property type="entry name" value="HTH_CROC1"/>
    <property type="match status" value="1"/>
</dbReference>
<dbReference type="SUPFAM" id="SSF47413">
    <property type="entry name" value="lambda repressor-like DNA-binding domains"/>
    <property type="match status" value="1"/>
</dbReference>
<dbReference type="SMART" id="SM00530">
    <property type="entry name" value="HTH_XRE"/>
    <property type="match status" value="1"/>
</dbReference>
<evidence type="ECO:0000313" key="4">
    <source>
        <dbReference type="Proteomes" id="UP000501811"/>
    </source>
</evidence>
<dbReference type="EMBL" id="MN023177">
    <property type="protein sequence ID" value="QDH85676.1"/>
    <property type="molecule type" value="Genomic_DNA"/>
</dbReference>
<feature type="region of interest" description="Disordered" evidence="1">
    <location>
        <begin position="87"/>
        <end position="107"/>
    </location>
</feature>
<evidence type="ECO:0000256" key="1">
    <source>
        <dbReference type="SAM" id="MobiDB-lite"/>
    </source>
</evidence>
<evidence type="ECO:0000313" key="3">
    <source>
        <dbReference type="EMBL" id="QDH85676.1"/>
    </source>
</evidence>
<name>A0A7D0GH37_9CAUD</name>
<dbReference type="Proteomes" id="UP000501811">
    <property type="component" value="Segment"/>
</dbReference>
<organism evidence="3 4">
    <name type="scientific">Brevibacterium phage AGM2</name>
    <dbReference type="NCBI Taxonomy" id="2591419"/>
    <lineage>
        <taxon>Viruses</taxon>
        <taxon>Duplodnaviria</taxon>
        <taxon>Heunggongvirae</taxon>
        <taxon>Uroviricota</taxon>
        <taxon>Caudoviricetes</taxon>
        <taxon>Agmunavirus</taxon>
        <taxon>Agmunavirus AGM1</taxon>
    </lineage>
</organism>
<sequence>MSTNPAADLPDLSASIPQWTIGDRLRKLRTTHGYTQGDFATIIGATKSAIAQWETDRTRPRDLRAVAMRIELATGVPAWWTLGLNEENRHPDNPNGGSFPTVHPPGLEPGTHWLTVGQPNVIHLTSNDTDSPVRDETAEVIAFPALKTGPEVDAK</sequence>
<evidence type="ECO:0000259" key="2">
    <source>
        <dbReference type="PROSITE" id="PS50943"/>
    </source>
</evidence>
<dbReference type="Pfam" id="PF01381">
    <property type="entry name" value="HTH_3"/>
    <property type="match status" value="1"/>
</dbReference>
<gene>
    <name evidence="3" type="ORF">AGM2_0033</name>
</gene>
<reference evidence="3 4" key="1">
    <citation type="submission" date="2019-06" db="EMBL/GenBank/DDBJ databases">
        <title>DNA tandem repeats contribute to Brevibacterium aurantiacum phages genetic diversity.</title>
        <authorList>
            <person name="de Melo A.G."/>
            <person name="Rousseau G.M."/>
            <person name="Tremblay D.M."/>
            <person name="Labrie S.J."/>
            <person name="Moineau S."/>
        </authorList>
    </citation>
    <scope>NUCLEOTIDE SEQUENCE [LARGE SCALE GENOMIC DNA]</scope>
</reference>
<dbReference type="InterPro" id="IPR001387">
    <property type="entry name" value="Cro/C1-type_HTH"/>
</dbReference>
<dbReference type="Gene3D" id="1.10.260.40">
    <property type="entry name" value="lambda repressor-like DNA-binding domains"/>
    <property type="match status" value="1"/>
</dbReference>